<protein>
    <submittedName>
        <fullName evidence="3">Phage tail tape measure protein</fullName>
    </submittedName>
</protein>
<dbReference type="Pfam" id="PF20155">
    <property type="entry name" value="TMP_3"/>
    <property type="match status" value="1"/>
</dbReference>
<keyword evidence="4" id="KW-1185">Reference proteome</keyword>
<feature type="transmembrane region" description="Helical" evidence="1">
    <location>
        <begin position="349"/>
        <end position="368"/>
    </location>
</feature>
<dbReference type="InterPro" id="IPR013491">
    <property type="entry name" value="Tape_meas_N"/>
</dbReference>
<dbReference type="Proteomes" id="UP001166585">
    <property type="component" value="Unassembled WGS sequence"/>
</dbReference>
<sequence length="912" mass="94016">MAVDLEKLVAQLSADLKGYENGMKRAVGIMNRTARDIEGTWQKTNRRLDIIGQAMGSSILTPLAGIGAALGVREVLQYADAWTTAKNSLAVAGVVGDEQVAVLDRLFQSAQDNATPIGALADLFGKAAQASDNLGASQDDLLKFSDGVAVSLRVAGTSAGQASGALTQLGQLLGSARVQAEEFNSVNEGARPILIAVANGLDEAGGSVNKLKQLVNDGKVSGQQFFQAFLKGLPSVQKMAADATQTIDQGLTKVNNALTKYIGETDSSLGASQRLVGGLNTLADNFDTTADVVLKVAAVIAGALVGRSIAGMITSLGFATTVVLRFVTALRAAATVGGLATAIGGLSAAAGPLGLIIGGTVVGALALFSQSSERASSGATTYAAALKKVEEAANDVAPAIDGASQSIGNKLANQLAAGVDQGVEKIGEAKTAAVQLFSEIIDNAPRRLITEEQIESISDLRDGLKDGTISAKDVSERLYALANDNPNFQRLADQLAPLLEQLGNAISATKILKEQLAGVAAPSFREAENASMVSYDRMAAAGQQFLADATARANLTKQELALEKEIAEVRKEAAAAGVTLSDKQVNDLAGTRVARDAARSTEGKAPKLQRATADSRFDQDVQAVRDRIAALAEEQTMLGQGMAAQESRRVAIQLEQQALADLREEARRKGEADLASIQLAPEQIAAIREVADAYGQQSEALYRAQESFGNLNDTGRDAVGGIASDLRAGASEAEILANALERVVDRLQDVALDALFGGASSGGGIFSALGGLLGFDAGGYTGDGGKHRPAGVVHKGEYVFDQASVKAAGGPRALDAMRRGLKGYASGGFVGPRIPTSIPNNVASAARSNPGAVNGRIDIGVSVDDQGSLQAYVKKQTDTAAREAAAAGAAIALSQVPGLAVRAVTDHNRRKG</sequence>
<comment type="caution">
    <text evidence="3">The sequence shown here is derived from an EMBL/GenBank/DDBJ whole genome shotgun (WGS) entry which is preliminary data.</text>
</comment>
<gene>
    <name evidence="3" type="ORF">KIP89_03895</name>
</gene>
<reference evidence="3" key="1">
    <citation type="submission" date="2021-05" db="EMBL/GenBank/DDBJ databases">
        <authorList>
            <person name="Sun Q."/>
            <person name="Inoue M."/>
        </authorList>
    </citation>
    <scope>NUCLEOTIDE SEQUENCE</scope>
    <source>
        <strain evidence="3">VKM B-3255</strain>
    </source>
</reference>
<evidence type="ECO:0000259" key="2">
    <source>
        <dbReference type="Pfam" id="PF20155"/>
    </source>
</evidence>
<keyword evidence="1" id="KW-0812">Transmembrane</keyword>
<keyword evidence="1" id="KW-0472">Membrane</keyword>
<dbReference type="RefSeq" id="WP_213754100.1">
    <property type="nucleotide sequence ID" value="NZ_JAHCQH010000014.1"/>
</dbReference>
<accession>A0ABS5R3K3</accession>
<organism evidence="3 4">
    <name type="scientific">Ancylobacter radicis</name>
    <dbReference type="NCBI Taxonomy" id="2836179"/>
    <lineage>
        <taxon>Bacteria</taxon>
        <taxon>Pseudomonadati</taxon>
        <taxon>Pseudomonadota</taxon>
        <taxon>Alphaproteobacteria</taxon>
        <taxon>Hyphomicrobiales</taxon>
        <taxon>Xanthobacteraceae</taxon>
        <taxon>Ancylobacter</taxon>
    </lineage>
</organism>
<keyword evidence="1" id="KW-1133">Transmembrane helix</keyword>
<proteinExistence type="predicted"/>
<dbReference type="EMBL" id="JAHCQH010000014">
    <property type="protein sequence ID" value="MBS9476243.1"/>
    <property type="molecule type" value="Genomic_DNA"/>
</dbReference>
<feature type="domain" description="Tape measure protein N-terminal" evidence="2">
    <location>
        <begin position="73"/>
        <end position="266"/>
    </location>
</feature>
<evidence type="ECO:0000313" key="3">
    <source>
        <dbReference type="EMBL" id="MBS9476243.1"/>
    </source>
</evidence>
<evidence type="ECO:0000313" key="4">
    <source>
        <dbReference type="Proteomes" id="UP001166585"/>
    </source>
</evidence>
<dbReference type="NCBIfam" id="TIGR02675">
    <property type="entry name" value="tape_meas_nterm"/>
    <property type="match status" value="1"/>
</dbReference>
<evidence type="ECO:0000256" key="1">
    <source>
        <dbReference type="SAM" id="Phobius"/>
    </source>
</evidence>
<name>A0ABS5R3K3_9HYPH</name>